<keyword evidence="3" id="KW-1185">Reference proteome</keyword>
<reference evidence="2 3" key="1">
    <citation type="submission" date="2019-04" db="EMBL/GenBank/DDBJ databases">
        <title>Draft genome of the big-headed turtle Platysternon megacephalum.</title>
        <authorList>
            <person name="Gong S."/>
        </authorList>
    </citation>
    <scope>NUCLEOTIDE SEQUENCE [LARGE SCALE GENOMIC DNA]</scope>
    <source>
        <strain evidence="2">DO16091913</strain>
        <tissue evidence="2">Muscle</tissue>
    </source>
</reference>
<reference evidence="2 3" key="2">
    <citation type="submission" date="2019-04" db="EMBL/GenBank/DDBJ databases">
        <title>The genome sequence of big-headed turtle.</title>
        <authorList>
            <person name="Gong S."/>
        </authorList>
    </citation>
    <scope>NUCLEOTIDE SEQUENCE [LARGE SCALE GENOMIC DNA]</scope>
    <source>
        <strain evidence="2">DO16091913</strain>
        <tissue evidence="2">Muscle</tissue>
    </source>
</reference>
<evidence type="ECO:0000313" key="2">
    <source>
        <dbReference type="EMBL" id="TFK01094.1"/>
    </source>
</evidence>
<dbReference type="Proteomes" id="UP000297703">
    <property type="component" value="Unassembled WGS sequence"/>
</dbReference>
<sequence length="106" mass="11223">MGAHRSHGTPSPNDGTQGGLSDKYESVLSLPSDSQQRTISPDMASRSTPPPCLVNSNSRPGTNGTQHGDHRSSTMIHHIDFNGAPGIHASRHLSMRILSSSPSKAK</sequence>
<dbReference type="EMBL" id="QXTE01000240">
    <property type="protein sequence ID" value="TFK01094.1"/>
    <property type="molecule type" value="Genomic_DNA"/>
</dbReference>
<evidence type="ECO:0000256" key="1">
    <source>
        <dbReference type="SAM" id="MobiDB-lite"/>
    </source>
</evidence>
<feature type="compositionally biased region" description="Basic and acidic residues" evidence="1">
    <location>
        <begin position="67"/>
        <end position="80"/>
    </location>
</feature>
<feature type="region of interest" description="Disordered" evidence="1">
    <location>
        <begin position="1"/>
        <end position="87"/>
    </location>
</feature>
<name>A0A4D9E1P5_9SAUR</name>
<gene>
    <name evidence="2" type="ORF">DR999_PMT16713</name>
</gene>
<feature type="compositionally biased region" description="Polar residues" evidence="1">
    <location>
        <begin position="54"/>
        <end position="66"/>
    </location>
</feature>
<proteinExistence type="predicted"/>
<protein>
    <submittedName>
        <fullName evidence="2">Adenosine deaminase domain-containing protein 2</fullName>
    </submittedName>
</protein>
<comment type="caution">
    <text evidence="2">The sequence shown here is derived from an EMBL/GenBank/DDBJ whole genome shotgun (WGS) entry which is preliminary data.</text>
</comment>
<evidence type="ECO:0000313" key="3">
    <source>
        <dbReference type="Proteomes" id="UP000297703"/>
    </source>
</evidence>
<dbReference type="AlphaFoldDB" id="A0A4D9E1P5"/>
<feature type="compositionally biased region" description="Polar residues" evidence="1">
    <location>
        <begin position="29"/>
        <end position="39"/>
    </location>
</feature>
<accession>A0A4D9E1P5</accession>
<organism evidence="2 3">
    <name type="scientific">Platysternon megacephalum</name>
    <name type="common">big-headed turtle</name>
    <dbReference type="NCBI Taxonomy" id="55544"/>
    <lineage>
        <taxon>Eukaryota</taxon>
        <taxon>Metazoa</taxon>
        <taxon>Chordata</taxon>
        <taxon>Craniata</taxon>
        <taxon>Vertebrata</taxon>
        <taxon>Euteleostomi</taxon>
        <taxon>Archelosauria</taxon>
        <taxon>Testudinata</taxon>
        <taxon>Testudines</taxon>
        <taxon>Cryptodira</taxon>
        <taxon>Durocryptodira</taxon>
        <taxon>Testudinoidea</taxon>
        <taxon>Platysternidae</taxon>
        <taxon>Platysternon</taxon>
    </lineage>
</organism>